<feature type="transmembrane region" description="Helical" evidence="10">
    <location>
        <begin position="935"/>
        <end position="957"/>
    </location>
</feature>
<feature type="domain" description="Ig-like" evidence="12">
    <location>
        <begin position="564"/>
        <end position="660"/>
    </location>
</feature>
<organism evidence="13 14">
    <name type="scientific">Danionella cerebrum</name>
    <dbReference type="NCBI Taxonomy" id="2873325"/>
    <lineage>
        <taxon>Eukaryota</taxon>
        <taxon>Metazoa</taxon>
        <taxon>Chordata</taxon>
        <taxon>Craniata</taxon>
        <taxon>Vertebrata</taxon>
        <taxon>Euteleostomi</taxon>
        <taxon>Actinopterygii</taxon>
        <taxon>Neopterygii</taxon>
        <taxon>Teleostei</taxon>
        <taxon>Ostariophysi</taxon>
        <taxon>Cypriniformes</taxon>
        <taxon>Danionidae</taxon>
        <taxon>Danioninae</taxon>
        <taxon>Danionella</taxon>
    </lineage>
</organism>
<proteinExistence type="predicted"/>
<dbReference type="InterPro" id="IPR013783">
    <property type="entry name" value="Ig-like_fold"/>
</dbReference>
<dbReference type="EMBL" id="SRMA01025726">
    <property type="protein sequence ID" value="TRY91687.1"/>
    <property type="molecule type" value="Genomic_DNA"/>
</dbReference>
<dbReference type="SMART" id="SM00409">
    <property type="entry name" value="IG"/>
    <property type="match status" value="8"/>
</dbReference>
<gene>
    <name evidence="13" type="ORF">DNTS_003337</name>
</gene>
<name>A0A553QP34_9TELE</name>
<accession>A0A553QP34</accession>
<evidence type="ECO:0000256" key="3">
    <source>
        <dbReference type="ARBA" id="ARBA00022729"/>
    </source>
</evidence>
<evidence type="ECO:0000313" key="14">
    <source>
        <dbReference type="Proteomes" id="UP000316079"/>
    </source>
</evidence>
<keyword evidence="2 10" id="KW-0812">Transmembrane</keyword>
<dbReference type="InterPro" id="IPR003598">
    <property type="entry name" value="Ig_sub2"/>
</dbReference>
<evidence type="ECO:0000256" key="6">
    <source>
        <dbReference type="ARBA" id="ARBA00023136"/>
    </source>
</evidence>
<dbReference type="OrthoDB" id="9949420at2759"/>
<keyword evidence="7" id="KW-1015">Disulfide bond</keyword>
<keyword evidence="4" id="KW-0677">Repeat</keyword>
<evidence type="ECO:0000313" key="13">
    <source>
        <dbReference type="EMBL" id="TRY91687.1"/>
    </source>
</evidence>
<sequence length="1449" mass="161424">MREKAAPWRMGRLLFLAGFLLSDLCHGQRDVQIQEGPLYRVEGFPISILCSVSGFTGQAEQDFEFGVRKSFELNMISTKDPHFPYAVFSSRVRAKEIEIERLSGSSALLRIKRLEKKDEGEIFCHTPNTDARLWGNYSAETTLHVIKDTLKASYSGPPSQSLSEADALQLECEVSSETFQHTHLSVSWLVRAQEDQEPRAVITLDKDLTVKPGEGFEARYHAGFISMDKVEDTTFRLKISQVQQSDQGKFFCRAMEWIQDPDRTWTQISHKTTAGCQMEIRTMVAPDVDSFSVSLKASVVLLQQGGALDLHCRVNAQNLQKHFFSVTWMKNEKPLAQIGSSGMLTVFDGYKEREKAAEVRSVKASNTDYLLSIRSARTEDQGQYRCEVWQETMDEDGSFKRLQKQLSNPETVNVTVKESDLRVEMFLKDPVTEGDTLRVTCAVSGFRGALSVSWKHKRESTDAFSDVISQTHEGVMKDPGTRYQSRRVQTLHSPGGNLSLEISESAPSDSGEYRCIVSEWTLQSNGEMKDAHSQSQQGAVAVQSIESLLKVRLKSRKAIAPIDSPVELLCTAGGPSVPLDVRWMFQPPGSAKPQHILSIENTGEISWASDQRNYQLSIQTLSSSTVFSLLMPRVSKQQEGQYHCVVNAYQKGIQKAMRISNSLAVAVQSPVSKLSLSALQPHLEATVNTEATVECSVLRTTTNSSRFTVTWMRGSEMLVTMDLDGVVSSDPAADLEKDQRIRMDARKKQTFTLTLQQVRPSDSGQYICQVEEWLQDPLGEWYSLEKMNASTELMVKEEADNLHVQKQDQTLNISDPQGGFTTSCTIDSRSSDRSVFEVTWFRVQEEEAPVAIFTASRDGTLHTREEHLVPGRPRSTLYTLSIPRTSPSDTGKYYCQVEEWILRGTAWNRLASDQSGVLSVHVHSDGGSGGLVNPLGIALALTVPLICVLLLLISFLLRREHQRLSEEKKKKKSLWAENLPLTPSRPRDEARGAPPPPLSYSTEFFQIPEKAKDAESSVVYVETRTNLTLCPRVEGSPEDILWKFKGNKVAERDSNGFQDYGEFKERCSIDLSSGNLTVLNMRRNDSGVYESEIAINGRVQNSNQEVKVIDAVQELLVSCKVDPDSHSKTLRCSEIQPPSQKHTFEWTGSSPASPEGPELRVEPDTQPDAVFTCTVRNEVSKKNISFRIGDCSTGSAPHSVRIARRDMNPKEGMGYLAKIGIAAVAVAVVVGVLLMIFISYCSLRKRSGRPRGLLEVPLNDLRGPHGASEGSVPDQKPDQGLVFKSRLRLDVFLTFLKCSQLFEIFKYLKRPPGPPTGLLQNHLLSLVPSGEGMDDEQQPLKDSEKAEEEEPEDGDSTEEQEECSRMDEDHGHEREEDRMQPPPDTTAEQPEREEEEEEGNGEQENPGDDQGTQELEESSGPADVSPEAETVDGVGDDQNFSGGADDCGE</sequence>
<comment type="caution">
    <text evidence="13">The sequence shown here is derived from an EMBL/GenBank/DDBJ whole genome shotgun (WGS) entry which is preliminary data.</text>
</comment>
<feature type="compositionally biased region" description="Polar residues" evidence="9">
    <location>
        <begin position="1140"/>
        <end position="1152"/>
    </location>
</feature>
<dbReference type="Gene3D" id="2.60.40.10">
    <property type="entry name" value="Immunoglobulins"/>
    <property type="match status" value="8"/>
</dbReference>
<dbReference type="Pfam" id="PF13927">
    <property type="entry name" value="Ig_3"/>
    <property type="match status" value="1"/>
</dbReference>
<dbReference type="InterPro" id="IPR013106">
    <property type="entry name" value="Ig_V-set"/>
</dbReference>
<keyword evidence="8" id="KW-0393">Immunoglobulin domain</keyword>
<feature type="compositionally biased region" description="Basic and acidic residues" evidence="9">
    <location>
        <begin position="1362"/>
        <end position="1379"/>
    </location>
</feature>
<dbReference type="SMART" id="SM00406">
    <property type="entry name" value="IGv"/>
    <property type="match status" value="7"/>
</dbReference>
<evidence type="ECO:0000256" key="11">
    <source>
        <dbReference type="SAM" id="SignalP"/>
    </source>
</evidence>
<dbReference type="CDD" id="cd00099">
    <property type="entry name" value="IgV"/>
    <property type="match status" value="1"/>
</dbReference>
<keyword evidence="6 10" id="KW-0472">Membrane</keyword>
<feature type="signal peptide" evidence="11">
    <location>
        <begin position="1"/>
        <end position="27"/>
    </location>
</feature>
<dbReference type="FunFam" id="2.60.40.10:FF:000491">
    <property type="entry name" value="Immunoglobulin superfamily, member 3"/>
    <property type="match status" value="1"/>
</dbReference>
<evidence type="ECO:0000256" key="5">
    <source>
        <dbReference type="ARBA" id="ARBA00022989"/>
    </source>
</evidence>
<evidence type="ECO:0000259" key="12">
    <source>
        <dbReference type="PROSITE" id="PS50835"/>
    </source>
</evidence>
<keyword evidence="3 11" id="KW-0732">Signal</keyword>
<keyword evidence="14" id="KW-1185">Reference proteome</keyword>
<evidence type="ECO:0000256" key="7">
    <source>
        <dbReference type="ARBA" id="ARBA00023157"/>
    </source>
</evidence>
<feature type="region of interest" description="Disordered" evidence="9">
    <location>
        <begin position="1328"/>
        <end position="1449"/>
    </location>
</feature>
<dbReference type="InterPro" id="IPR003599">
    <property type="entry name" value="Ig_sub"/>
</dbReference>
<evidence type="ECO:0000256" key="4">
    <source>
        <dbReference type="ARBA" id="ARBA00022737"/>
    </source>
</evidence>
<dbReference type="SUPFAM" id="SSF48726">
    <property type="entry name" value="Immunoglobulin"/>
    <property type="match status" value="8"/>
</dbReference>
<dbReference type="PANTHER" id="PTHR12207">
    <property type="entry name" value="V-SET AND TRANSMEMBRANE DOMAIN-CONTAINING PROTEIN"/>
    <property type="match status" value="1"/>
</dbReference>
<evidence type="ECO:0000256" key="1">
    <source>
        <dbReference type="ARBA" id="ARBA00004479"/>
    </source>
</evidence>
<evidence type="ECO:0000256" key="10">
    <source>
        <dbReference type="SAM" id="Phobius"/>
    </source>
</evidence>
<evidence type="ECO:0000256" key="8">
    <source>
        <dbReference type="ARBA" id="ARBA00023319"/>
    </source>
</evidence>
<dbReference type="SMART" id="SM00408">
    <property type="entry name" value="IGc2"/>
    <property type="match status" value="4"/>
</dbReference>
<dbReference type="InterPro" id="IPR007110">
    <property type="entry name" value="Ig-like_dom"/>
</dbReference>
<protein>
    <recommendedName>
        <fullName evidence="12">Ig-like domain-containing protein</fullName>
    </recommendedName>
</protein>
<comment type="subcellular location">
    <subcellularLocation>
        <location evidence="1">Membrane</location>
        <topology evidence="1">Single-pass type I membrane protein</topology>
    </subcellularLocation>
</comment>
<evidence type="ECO:0000256" key="9">
    <source>
        <dbReference type="SAM" id="MobiDB-lite"/>
    </source>
</evidence>
<dbReference type="InterPro" id="IPR051102">
    <property type="entry name" value="IgSF_V-set/TM_domain"/>
</dbReference>
<feature type="region of interest" description="Disordered" evidence="9">
    <location>
        <begin position="1257"/>
        <end position="1278"/>
    </location>
</feature>
<dbReference type="PANTHER" id="PTHR12207:SF25">
    <property type="entry name" value="IMMUNOGLOBULIN SUPERFAMILY MEMBER 2"/>
    <property type="match status" value="1"/>
</dbReference>
<feature type="domain" description="Ig-like" evidence="12">
    <location>
        <begin position="409"/>
        <end position="535"/>
    </location>
</feature>
<dbReference type="GO" id="GO:0016020">
    <property type="term" value="C:membrane"/>
    <property type="evidence" value="ECO:0007669"/>
    <property type="project" value="UniProtKB-SubCell"/>
</dbReference>
<dbReference type="InterPro" id="IPR036179">
    <property type="entry name" value="Ig-like_dom_sf"/>
</dbReference>
<dbReference type="Proteomes" id="UP000316079">
    <property type="component" value="Unassembled WGS sequence"/>
</dbReference>
<keyword evidence="5 10" id="KW-1133">Transmembrane helix</keyword>
<feature type="domain" description="Ig-like" evidence="12">
    <location>
        <begin position="821"/>
        <end position="919"/>
    </location>
</feature>
<reference evidence="13 14" key="1">
    <citation type="journal article" date="2019" name="Sci. Data">
        <title>Hybrid genome assembly and annotation of Danionella translucida.</title>
        <authorList>
            <person name="Kadobianskyi M."/>
            <person name="Schulze L."/>
            <person name="Schuelke M."/>
            <person name="Judkewitz B."/>
        </authorList>
    </citation>
    <scope>NUCLEOTIDE SEQUENCE [LARGE SCALE GENOMIC DNA]</scope>
    <source>
        <strain evidence="13 14">Bolton</strain>
    </source>
</reference>
<feature type="domain" description="Ig-like" evidence="12">
    <location>
        <begin position="670"/>
        <end position="771"/>
    </location>
</feature>
<feature type="compositionally biased region" description="Acidic residues" evidence="9">
    <location>
        <begin position="1345"/>
        <end position="1361"/>
    </location>
</feature>
<dbReference type="Pfam" id="PF07686">
    <property type="entry name" value="V-set"/>
    <property type="match status" value="3"/>
</dbReference>
<dbReference type="STRING" id="623744.A0A553QP34"/>
<feature type="compositionally biased region" description="Acidic residues" evidence="9">
    <location>
        <begin position="1391"/>
        <end position="1407"/>
    </location>
</feature>
<dbReference type="PROSITE" id="PS50835">
    <property type="entry name" value="IG_LIKE"/>
    <property type="match status" value="6"/>
</dbReference>
<feature type="transmembrane region" description="Helical" evidence="10">
    <location>
        <begin position="1215"/>
        <end position="1240"/>
    </location>
</feature>
<dbReference type="FunFam" id="2.60.40.10:FF:000191">
    <property type="entry name" value="Immunoglobulin superfamily member 3"/>
    <property type="match status" value="1"/>
</dbReference>
<feature type="domain" description="Ig-like" evidence="12">
    <location>
        <begin position="127"/>
        <end position="269"/>
    </location>
</feature>
<evidence type="ECO:0000256" key="2">
    <source>
        <dbReference type="ARBA" id="ARBA00022692"/>
    </source>
</evidence>
<feature type="domain" description="Ig-like" evidence="12">
    <location>
        <begin position="286"/>
        <end position="407"/>
    </location>
</feature>
<feature type="chain" id="PRO_5021726538" description="Ig-like domain-containing protein" evidence="11">
    <location>
        <begin position="28"/>
        <end position="1449"/>
    </location>
</feature>
<feature type="region of interest" description="Disordered" evidence="9">
    <location>
        <begin position="1140"/>
        <end position="1164"/>
    </location>
</feature>
<feature type="region of interest" description="Disordered" evidence="9">
    <location>
        <begin position="975"/>
        <end position="995"/>
    </location>
</feature>